<name>A0ABR2LF96_9ASPA</name>
<comment type="caution">
    <text evidence="2">The sequence shown here is derived from an EMBL/GenBank/DDBJ whole genome shotgun (WGS) entry which is preliminary data.</text>
</comment>
<gene>
    <name evidence="2" type="ORF">KSP40_PGU010063</name>
</gene>
<reference evidence="2 3" key="1">
    <citation type="journal article" date="2022" name="Nat. Plants">
        <title>Genomes of leafy and leafless Platanthera orchids illuminate the evolution of mycoheterotrophy.</title>
        <authorList>
            <person name="Li M.H."/>
            <person name="Liu K.W."/>
            <person name="Li Z."/>
            <person name="Lu H.C."/>
            <person name="Ye Q.L."/>
            <person name="Zhang D."/>
            <person name="Wang J.Y."/>
            <person name="Li Y.F."/>
            <person name="Zhong Z.M."/>
            <person name="Liu X."/>
            <person name="Yu X."/>
            <person name="Liu D.K."/>
            <person name="Tu X.D."/>
            <person name="Liu B."/>
            <person name="Hao Y."/>
            <person name="Liao X.Y."/>
            <person name="Jiang Y.T."/>
            <person name="Sun W.H."/>
            <person name="Chen J."/>
            <person name="Chen Y.Q."/>
            <person name="Ai Y."/>
            <person name="Zhai J.W."/>
            <person name="Wu S.S."/>
            <person name="Zhou Z."/>
            <person name="Hsiao Y.Y."/>
            <person name="Wu W.L."/>
            <person name="Chen Y.Y."/>
            <person name="Lin Y.F."/>
            <person name="Hsu J.L."/>
            <person name="Li C.Y."/>
            <person name="Wang Z.W."/>
            <person name="Zhao X."/>
            <person name="Zhong W.Y."/>
            <person name="Ma X.K."/>
            <person name="Ma L."/>
            <person name="Huang J."/>
            <person name="Chen G.Z."/>
            <person name="Huang M.Z."/>
            <person name="Huang L."/>
            <person name="Peng D.H."/>
            <person name="Luo Y.B."/>
            <person name="Zou S.Q."/>
            <person name="Chen S.P."/>
            <person name="Lan S."/>
            <person name="Tsai W.C."/>
            <person name="Van de Peer Y."/>
            <person name="Liu Z.J."/>
        </authorList>
    </citation>
    <scope>NUCLEOTIDE SEQUENCE [LARGE SCALE GENOMIC DNA]</scope>
    <source>
        <strain evidence="2">Lor288</strain>
    </source>
</reference>
<organism evidence="2 3">
    <name type="scientific">Platanthera guangdongensis</name>
    <dbReference type="NCBI Taxonomy" id="2320717"/>
    <lineage>
        <taxon>Eukaryota</taxon>
        <taxon>Viridiplantae</taxon>
        <taxon>Streptophyta</taxon>
        <taxon>Embryophyta</taxon>
        <taxon>Tracheophyta</taxon>
        <taxon>Spermatophyta</taxon>
        <taxon>Magnoliopsida</taxon>
        <taxon>Liliopsida</taxon>
        <taxon>Asparagales</taxon>
        <taxon>Orchidaceae</taxon>
        <taxon>Orchidoideae</taxon>
        <taxon>Orchideae</taxon>
        <taxon>Orchidinae</taxon>
        <taxon>Platanthera</taxon>
    </lineage>
</organism>
<evidence type="ECO:0000256" key="1">
    <source>
        <dbReference type="SAM" id="MobiDB-lite"/>
    </source>
</evidence>
<evidence type="ECO:0000313" key="3">
    <source>
        <dbReference type="Proteomes" id="UP001412067"/>
    </source>
</evidence>
<evidence type="ECO:0000313" key="2">
    <source>
        <dbReference type="EMBL" id="KAK8939634.1"/>
    </source>
</evidence>
<dbReference type="Proteomes" id="UP001412067">
    <property type="component" value="Unassembled WGS sequence"/>
</dbReference>
<feature type="region of interest" description="Disordered" evidence="1">
    <location>
        <begin position="205"/>
        <end position="230"/>
    </location>
</feature>
<sequence>MTNYGLGAAVADLYPLPPASAIRMQVVSFASFIDEVFSAADSRTPTPDCTTLQTQLPVCAKLQPTTRQNPFPINLPNSANNKSSPQPGQPGRLGNKLDLVHKTKSTTSSAVSKLPCNLIPRPCPLNNTSSPPCELLHQTARPPCKPVCASVPTSTIYQPGCKHRTQLDTDELRRADWRTSTPDRTALQTQLPIRAKLQPATRQNLCPVNLPNSANTRSSPKPGEPDELGNKLNLVHKTKSTTSSAEARQVVPLWATCTSGTASAAEATRGSGKTGRTTSNPPKAICQCCPPGHDKLCEMKRAKSQTPKINRAPLSMIMSSRRQSNLGGKSKVSEISFLVLLLMHELHYLEIFCTLCFFNKGYIGDCGLLHASILQIFKYHGKWPFKRTYVFQAELPSCFLCPDCRTARSSPTRLPTVTARSRTGDRKI</sequence>
<accession>A0ABR2LF96</accession>
<feature type="compositionally biased region" description="Polar residues" evidence="1">
    <location>
        <begin position="205"/>
        <end position="219"/>
    </location>
</feature>
<proteinExistence type="predicted"/>
<feature type="region of interest" description="Disordered" evidence="1">
    <location>
        <begin position="67"/>
        <end position="96"/>
    </location>
</feature>
<keyword evidence="3" id="KW-1185">Reference proteome</keyword>
<feature type="compositionally biased region" description="Polar residues" evidence="1">
    <location>
        <begin position="67"/>
        <end position="86"/>
    </location>
</feature>
<protein>
    <submittedName>
        <fullName evidence="2">Uncharacterized protein</fullName>
    </submittedName>
</protein>
<dbReference type="EMBL" id="JBBWWR010000020">
    <property type="protein sequence ID" value="KAK8939634.1"/>
    <property type="molecule type" value="Genomic_DNA"/>
</dbReference>